<feature type="transmembrane region" description="Helical" evidence="7">
    <location>
        <begin position="9"/>
        <end position="29"/>
    </location>
</feature>
<comment type="similarity">
    <text evidence="7">Belongs to the binding-protein-dependent transport system permease family.</text>
</comment>
<evidence type="ECO:0000256" key="5">
    <source>
        <dbReference type="ARBA" id="ARBA00022989"/>
    </source>
</evidence>
<keyword evidence="6 7" id="KW-0472">Membrane</keyword>
<dbReference type="Proteomes" id="UP001239909">
    <property type="component" value="Unassembled WGS sequence"/>
</dbReference>
<accession>A0ABQ6LMN5</accession>
<dbReference type="InterPro" id="IPR000515">
    <property type="entry name" value="MetI-like"/>
</dbReference>
<dbReference type="EMBL" id="BSYI01000023">
    <property type="protein sequence ID" value="GMG83726.1"/>
    <property type="molecule type" value="Genomic_DNA"/>
</dbReference>
<evidence type="ECO:0000256" key="3">
    <source>
        <dbReference type="ARBA" id="ARBA00022475"/>
    </source>
</evidence>
<comment type="caution">
    <text evidence="9">The sequence shown here is derived from an EMBL/GenBank/DDBJ whole genome shotgun (WGS) entry which is preliminary data.</text>
</comment>
<dbReference type="InterPro" id="IPR045621">
    <property type="entry name" value="BPD_transp_1_N"/>
</dbReference>
<keyword evidence="3" id="KW-1003">Cell membrane</keyword>
<protein>
    <submittedName>
        <fullName evidence="9">ABC transporter permease</fullName>
    </submittedName>
</protein>
<feature type="transmembrane region" description="Helical" evidence="7">
    <location>
        <begin position="98"/>
        <end position="118"/>
    </location>
</feature>
<evidence type="ECO:0000256" key="4">
    <source>
        <dbReference type="ARBA" id="ARBA00022692"/>
    </source>
</evidence>
<dbReference type="CDD" id="cd06261">
    <property type="entry name" value="TM_PBP2"/>
    <property type="match status" value="1"/>
</dbReference>
<evidence type="ECO:0000256" key="1">
    <source>
        <dbReference type="ARBA" id="ARBA00004651"/>
    </source>
</evidence>
<name>A0ABQ6LMN5_9RHOB</name>
<dbReference type="PANTHER" id="PTHR43163:SF6">
    <property type="entry name" value="DIPEPTIDE TRANSPORT SYSTEM PERMEASE PROTEIN DPPB-RELATED"/>
    <property type="match status" value="1"/>
</dbReference>
<evidence type="ECO:0000313" key="10">
    <source>
        <dbReference type="Proteomes" id="UP001239909"/>
    </source>
</evidence>
<dbReference type="Pfam" id="PF00528">
    <property type="entry name" value="BPD_transp_1"/>
    <property type="match status" value="1"/>
</dbReference>
<feature type="domain" description="ABC transmembrane type-1" evidence="8">
    <location>
        <begin position="94"/>
        <end position="291"/>
    </location>
</feature>
<keyword evidence="5 7" id="KW-1133">Transmembrane helix</keyword>
<dbReference type="RefSeq" id="WP_285672515.1">
    <property type="nucleotide sequence ID" value="NZ_BSYI01000023.1"/>
</dbReference>
<dbReference type="PROSITE" id="PS50928">
    <property type="entry name" value="ABC_TM1"/>
    <property type="match status" value="1"/>
</dbReference>
<keyword evidence="4 7" id="KW-0812">Transmembrane</keyword>
<gene>
    <name evidence="9" type="ORF">LNKW23_29390</name>
</gene>
<reference evidence="9 10" key="1">
    <citation type="submission" date="2023-04" db="EMBL/GenBank/DDBJ databases">
        <title>Marinoamorphus aggregata gen. nov., sp. Nov., isolate from tissue of brittle star Ophioplocus japonicus.</title>
        <authorList>
            <person name="Kawano K."/>
            <person name="Sawayama S."/>
            <person name="Nakagawa S."/>
        </authorList>
    </citation>
    <scope>NUCLEOTIDE SEQUENCE [LARGE SCALE GENOMIC DNA]</scope>
    <source>
        <strain evidence="9 10">NKW23</strain>
    </source>
</reference>
<sequence>MLAYLLRRLGVAVLVALTVSLITFSMIYLSGDPAVALAGESATEEDIESIRRYYGYDRPILVQYLDWLGRALTGDFGQSHYLKAPVAEVIFERLPTTMLLGACALTFALVLSIPLGVLAAIRPNSLIDRLALTIAVIGQAMPSFWFALTMVLWFGITWRLLPITGSDSWANFVMPSIALGYYVTPAVMRLTRAGMLDVLATDYIRTARAKGLRPHTVLFKHALRNAIIPVVSLAAVQFGFMLGGSIVIETIFAINGLGYLAWESIQRADLPMMQAIVLVLSVFYILLTFLADMLNAWLDPRLRTA</sequence>
<feature type="transmembrane region" description="Helical" evidence="7">
    <location>
        <begin position="130"/>
        <end position="156"/>
    </location>
</feature>
<evidence type="ECO:0000256" key="6">
    <source>
        <dbReference type="ARBA" id="ARBA00023136"/>
    </source>
</evidence>
<feature type="transmembrane region" description="Helical" evidence="7">
    <location>
        <begin position="226"/>
        <end position="254"/>
    </location>
</feature>
<evidence type="ECO:0000259" key="8">
    <source>
        <dbReference type="PROSITE" id="PS50928"/>
    </source>
</evidence>
<dbReference type="Gene3D" id="1.10.3720.10">
    <property type="entry name" value="MetI-like"/>
    <property type="match status" value="1"/>
</dbReference>
<keyword evidence="10" id="KW-1185">Reference proteome</keyword>
<evidence type="ECO:0000256" key="7">
    <source>
        <dbReference type="RuleBase" id="RU363032"/>
    </source>
</evidence>
<dbReference type="Pfam" id="PF19300">
    <property type="entry name" value="BPD_transp_1_N"/>
    <property type="match status" value="1"/>
</dbReference>
<dbReference type="InterPro" id="IPR035906">
    <property type="entry name" value="MetI-like_sf"/>
</dbReference>
<feature type="transmembrane region" description="Helical" evidence="7">
    <location>
        <begin position="274"/>
        <end position="298"/>
    </location>
</feature>
<organism evidence="9 10">
    <name type="scientific">Paralimibaculum aggregatum</name>
    <dbReference type="NCBI Taxonomy" id="3036245"/>
    <lineage>
        <taxon>Bacteria</taxon>
        <taxon>Pseudomonadati</taxon>
        <taxon>Pseudomonadota</taxon>
        <taxon>Alphaproteobacteria</taxon>
        <taxon>Rhodobacterales</taxon>
        <taxon>Paracoccaceae</taxon>
        <taxon>Paralimibaculum</taxon>
    </lineage>
</organism>
<evidence type="ECO:0000313" key="9">
    <source>
        <dbReference type="EMBL" id="GMG83726.1"/>
    </source>
</evidence>
<proteinExistence type="inferred from homology"/>
<keyword evidence="2 7" id="KW-0813">Transport</keyword>
<feature type="transmembrane region" description="Helical" evidence="7">
    <location>
        <begin position="168"/>
        <end position="188"/>
    </location>
</feature>
<dbReference type="SUPFAM" id="SSF161098">
    <property type="entry name" value="MetI-like"/>
    <property type="match status" value="1"/>
</dbReference>
<evidence type="ECO:0000256" key="2">
    <source>
        <dbReference type="ARBA" id="ARBA00022448"/>
    </source>
</evidence>
<dbReference type="PANTHER" id="PTHR43163">
    <property type="entry name" value="DIPEPTIDE TRANSPORT SYSTEM PERMEASE PROTEIN DPPB-RELATED"/>
    <property type="match status" value="1"/>
</dbReference>
<comment type="subcellular location">
    <subcellularLocation>
        <location evidence="1 7">Cell membrane</location>
        <topology evidence="1 7">Multi-pass membrane protein</topology>
    </subcellularLocation>
</comment>